<dbReference type="EMBL" id="PQXJ01000030">
    <property type="protein sequence ID" value="TGO68092.1"/>
    <property type="molecule type" value="Genomic_DNA"/>
</dbReference>
<evidence type="ECO:0000313" key="2">
    <source>
        <dbReference type="EMBL" id="TGO68092.1"/>
    </source>
</evidence>
<keyword evidence="3" id="KW-1185">Reference proteome</keyword>
<gene>
    <name evidence="2" type="ORF">BOTNAR_0030g00140</name>
</gene>
<protein>
    <submittedName>
        <fullName evidence="2">Uncharacterized protein</fullName>
    </submittedName>
</protein>
<proteinExistence type="predicted"/>
<feature type="coiled-coil region" evidence="1">
    <location>
        <begin position="169"/>
        <end position="229"/>
    </location>
</feature>
<sequence>MTHPTISDNEQYSTNFLRHILFTIDSTLKFIDSQTPEQRFLSGMMILYNGAYVYWYGWRKNYNVEKGSVEVQGVEKTQMNVEDQEMEMKMEALVPERSKIDQIKLINVTKITASTFDNVSTDLTTQQMASNISFTGLLNKVFSPDTVQLQITLKKIVHKVDEIDLKIQMKDVEIKMNKMEMKVDDLEGKMDKKLTRERLDYQTEMLDWKAQAKKEKNDLEVKFLELKDKFDRREQLLKQLFTYKPWRQEQI</sequence>
<reference evidence="2 3" key="1">
    <citation type="submission" date="2017-12" db="EMBL/GenBank/DDBJ databases">
        <title>Comparative genomics of Botrytis spp.</title>
        <authorList>
            <person name="Valero-Jimenez C.A."/>
            <person name="Tapia P."/>
            <person name="Veloso J."/>
            <person name="Silva-Moreno E."/>
            <person name="Staats M."/>
            <person name="Valdes J.H."/>
            <person name="Van Kan J.A.L."/>
        </authorList>
    </citation>
    <scope>NUCLEOTIDE SEQUENCE [LARGE SCALE GENOMIC DNA]</scope>
    <source>
        <strain evidence="2 3">MUCL2120</strain>
    </source>
</reference>
<organism evidence="2 3">
    <name type="scientific">Botryotinia narcissicola</name>
    <dbReference type="NCBI Taxonomy" id="278944"/>
    <lineage>
        <taxon>Eukaryota</taxon>
        <taxon>Fungi</taxon>
        <taxon>Dikarya</taxon>
        <taxon>Ascomycota</taxon>
        <taxon>Pezizomycotina</taxon>
        <taxon>Leotiomycetes</taxon>
        <taxon>Helotiales</taxon>
        <taxon>Sclerotiniaceae</taxon>
        <taxon>Botryotinia</taxon>
    </lineage>
</organism>
<accession>A0A4Z1J9D9</accession>
<comment type="caution">
    <text evidence="2">The sequence shown here is derived from an EMBL/GenBank/DDBJ whole genome shotgun (WGS) entry which is preliminary data.</text>
</comment>
<evidence type="ECO:0000313" key="3">
    <source>
        <dbReference type="Proteomes" id="UP000297452"/>
    </source>
</evidence>
<dbReference type="AlphaFoldDB" id="A0A4Z1J9D9"/>
<keyword evidence="1" id="KW-0175">Coiled coil</keyword>
<name>A0A4Z1J9D9_9HELO</name>
<dbReference type="Proteomes" id="UP000297452">
    <property type="component" value="Unassembled WGS sequence"/>
</dbReference>
<dbReference type="OrthoDB" id="3550501at2759"/>
<evidence type="ECO:0000256" key="1">
    <source>
        <dbReference type="SAM" id="Coils"/>
    </source>
</evidence>